<dbReference type="Proteomes" id="UP000238916">
    <property type="component" value="Unassembled WGS sequence"/>
</dbReference>
<evidence type="ECO:0000313" key="1">
    <source>
        <dbReference type="EMBL" id="SPF46952.1"/>
    </source>
</evidence>
<gene>
    <name evidence="1" type="ORF">SBF1_3740003</name>
</gene>
<sequence length="68" mass="7578">MIRDMYMAGKSNKIGMRVTENGNTVGEYTFHLSGLQIVMWGAGCYHQSCIIQILYRTTPFSAIGKCPS</sequence>
<dbReference type="EMBL" id="OMOF01000306">
    <property type="protein sequence ID" value="SPF46952.1"/>
    <property type="molecule type" value="Genomic_DNA"/>
</dbReference>
<dbReference type="AlphaFoldDB" id="A0A2U3L4X0"/>
<protein>
    <submittedName>
        <fullName evidence="1">Uncharacterized protein</fullName>
    </submittedName>
</protein>
<accession>A0A2U3L4X0</accession>
<proteinExistence type="predicted"/>
<evidence type="ECO:0000313" key="2">
    <source>
        <dbReference type="Proteomes" id="UP000238916"/>
    </source>
</evidence>
<name>A0A2U3L4X0_9FIRM</name>
<reference evidence="2" key="1">
    <citation type="submission" date="2018-02" db="EMBL/GenBank/DDBJ databases">
        <authorList>
            <person name="Hausmann B."/>
        </authorList>
    </citation>
    <scope>NUCLEOTIDE SEQUENCE [LARGE SCALE GENOMIC DNA]</scope>
    <source>
        <strain evidence="2">Peat soil MAG SbF1</strain>
    </source>
</reference>
<organism evidence="1 2">
    <name type="scientific">Candidatus Desulfosporosinus infrequens</name>
    <dbReference type="NCBI Taxonomy" id="2043169"/>
    <lineage>
        <taxon>Bacteria</taxon>
        <taxon>Bacillati</taxon>
        <taxon>Bacillota</taxon>
        <taxon>Clostridia</taxon>
        <taxon>Eubacteriales</taxon>
        <taxon>Desulfitobacteriaceae</taxon>
        <taxon>Desulfosporosinus</taxon>
    </lineage>
</organism>